<reference evidence="3" key="2">
    <citation type="submission" date="2020-06" db="EMBL/GenBank/DDBJ databases">
        <title>Helianthus annuus Genome sequencing and assembly Release 2.</title>
        <authorList>
            <person name="Gouzy J."/>
            <person name="Langlade N."/>
            <person name="Munos S."/>
        </authorList>
    </citation>
    <scope>NUCLEOTIDE SEQUENCE</scope>
    <source>
        <tissue evidence="3">Leaves</tissue>
    </source>
</reference>
<proteinExistence type="predicted"/>
<evidence type="ECO:0000313" key="4">
    <source>
        <dbReference type="Proteomes" id="UP000215914"/>
    </source>
</evidence>
<protein>
    <submittedName>
        <fullName evidence="3">Uncharacterized protein</fullName>
    </submittedName>
</protein>
<dbReference type="AlphaFoldDB" id="A0A9K3JKA0"/>
<dbReference type="EMBL" id="MNCJ02000317">
    <property type="protein sequence ID" value="KAF5817048.1"/>
    <property type="molecule type" value="Genomic_DNA"/>
</dbReference>
<dbReference type="Proteomes" id="UP000215914">
    <property type="component" value="Unassembled WGS sequence"/>
</dbReference>
<comment type="caution">
    <text evidence="3">The sequence shown here is derived from an EMBL/GenBank/DDBJ whole genome shotgun (WGS) entry which is preliminary data.</text>
</comment>
<keyword evidence="2" id="KW-0812">Transmembrane</keyword>
<organism evidence="3 4">
    <name type="scientific">Helianthus annuus</name>
    <name type="common">Common sunflower</name>
    <dbReference type="NCBI Taxonomy" id="4232"/>
    <lineage>
        <taxon>Eukaryota</taxon>
        <taxon>Viridiplantae</taxon>
        <taxon>Streptophyta</taxon>
        <taxon>Embryophyta</taxon>
        <taxon>Tracheophyta</taxon>
        <taxon>Spermatophyta</taxon>
        <taxon>Magnoliopsida</taxon>
        <taxon>eudicotyledons</taxon>
        <taxon>Gunneridae</taxon>
        <taxon>Pentapetalae</taxon>
        <taxon>asterids</taxon>
        <taxon>campanulids</taxon>
        <taxon>Asterales</taxon>
        <taxon>Asteraceae</taxon>
        <taxon>Asteroideae</taxon>
        <taxon>Heliantheae alliance</taxon>
        <taxon>Heliantheae</taxon>
        <taxon>Helianthus</taxon>
    </lineage>
</organism>
<keyword evidence="4" id="KW-1185">Reference proteome</keyword>
<feature type="transmembrane region" description="Helical" evidence="2">
    <location>
        <begin position="73"/>
        <end position="95"/>
    </location>
</feature>
<evidence type="ECO:0000256" key="2">
    <source>
        <dbReference type="SAM" id="Phobius"/>
    </source>
</evidence>
<dbReference type="Gramene" id="mRNA:HanXRQr2_Chr02g0048531">
    <property type="protein sequence ID" value="mRNA:HanXRQr2_Chr02g0048531"/>
    <property type="gene ID" value="HanXRQr2_Chr02g0048531"/>
</dbReference>
<keyword evidence="2" id="KW-0472">Membrane</keyword>
<name>A0A9K3JKA0_HELAN</name>
<reference evidence="3" key="1">
    <citation type="journal article" date="2017" name="Nature">
        <title>The sunflower genome provides insights into oil metabolism, flowering and Asterid evolution.</title>
        <authorList>
            <person name="Badouin H."/>
            <person name="Gouzy J."/>
            <person name="Grassa C.J."/>
            <person name="Murat F."/>
            <person name="Staton S.E."/>
            <person name="Cottret L."/>
            <person name="Lelandais-Briere C."/>
            <person name="Owens G.L."/>
            <person name="Carrere S."/>
            <person name="Mayjonade B."/>
            <person name="Legrand L."/>
            <person name="Gill N."/>
            <person name="Kane N.C."/>
            <person name="Bowers J.E."/>
            <person name="Hubner S."/>
            <person name="Bellec A."/>
            <person name="Berard A."/>
            <person name="Berges H."/>
            <person name="Blanchet N."/>
            <person name="Boniface M.C."/>
            <person name="Brunel D."/>
            <person name="Catrice O."/>
            <person name="Chaidir N."/>
            <person name="Claudel C."/>
            <person name="Donnadieu C."/>
            <person name="Faraut T."/>
            <person name="Fievet G."/>
            <person name="Helmstetter N."/>
            <person name="King M."/>
            <person name="Knapp S.J."/>
            <person name="Lai Z."/>
            <person name="Le Paslier M.C."/>
            <person name="Lippi Y."/>
            <person name="Lorenzon L."/>
            <person name="Mandel J.R."/>
            <person name="Marage G."/>
            <person name="Marchand G."/>
            <person name="Marquand E."/>
            <person name="Bret-Mestries E."/>
            <person name="Morien E."/>
            <person name="Nambeesan S."/>
            <person name="Nguyen T."/>
            <person name="Pegot-Espagnet P."/>
            <person name="Pouilly N."/>
            <person name="Raftis F."/>
            <person name="Sallet E."/>
            <person name="Schiex T."/>
            <person name="Thomas J."/>
            <person name="Vandecasteele C."/>
            <person name="Vares D."/>
            <person name="Vear F."/>
            <person name="Vautrin S."/>
            <person name="Crespi M."/>
            <person name="Mangin B."/>
            <person name="Burke J.M."/>
            <person name="Salse J."/>
            <person name="Munos S."/>
            <person name="Vincourt P."/>
            <person name="Rieseberg L.H."/>
            <person name="Langlade N.B."/>
        </authorList>
    </citation>
    <scope>NUCLEOTIDE SEQUENCE</scope>
    <source>
        <tissue evidence="3">Leaves</tissue>
    </source>
</reference>
<keyword evidence="2" id="KW-1133">Transmembrane helix</keyword>
<sequence length="99" mass="11625">MKEDLEEPHLASIGKRPSQNAKDPFKRLKNFLHASFLSWRDTCESKTVNIHKHSDNVCRANAYNLLNLFIKYILIHFSTKMFSFTICTIYILSVLDHHM</sequence>
<feature type="region of interest" description="Disordered" evidence="1">
    <location>
        <begin position="1"/>
        <end position="22"/>
    </location>
</feature>
<evidence type="ECO:0000256" key="1">
    <source>
        <dbReference type="SAM" id="MobiDB-lite"/>
    </source>
</evidence>
<accession>A0A9K3JKA0</accession>
<evidence type="ECO:0000313" key="3">
    <source>
        <dbReference type="EMBL" id="KAF5817048.1"/>
    </source>
</evidence>
<gene>
    <name evidence="3" type="ORF">HanXRQr2_Chr02g0048531</name>
</gene>